<keyword evidence="1" id="KW-0479">Metal-binding</keyword>
<keyword evidence="3" id="KW-0805">Transcription regulation</keyword>
<feature type="domain" description="Zn(2)-C6 fungal-type" evidence="8">
    <location>
        <begin position="54"/>
        <end position="82"/>
    </location>
</feature>
<evidence type="ECO:0000256" key="3">
    <source>
        <dbReference type="ARBA" id="ARBA00023015"/>
    </source>
</evidence>
<evidence type="ECO:0000256" key="5">
    <source>
        <dbReference type="ARBA" id="ARBA00023163"/>
    </source>
</evidence>
<evidence type="ECO:0000256" key="4">
    <source>
        <dbReference type="ARBA" id="ARBA00023125"/>
    </source>
</evidence>
<dbReference type="InterPro" id="IPR036864">
    <property type="entry name" value="Zn2-C6_fun-type_DNA-bd_sf"/>
</dbReference>
<dbReference type="PANTHER" id="PTHR36206">
    <property type="entry name" value="ASPERCRYPTIN BIOSYNTHESIS CLUSTER-SPECIFIC TRANSCRIPTION REGULATOR ATNN-RELATED"/>
    <property type="match status" value="1"/>
</dbReference>
<dbReference type="PANTHER" id="PTHR36206:SF4">
    <property type="entry name" value="HYPOTHETICAL CONSERVED PROTEIN (EUROFUNG)-RELATED"/>
    <property type="match status" value="1"/>
</dbReference>
<dbReference type="OrthoDB" id="3172332at2759"/>
<dbReference type="EMBL" id="MU004183">
    <property type="protein sequence ID" value="KAF2500255.1"/>
    <property type="molecule type" value="Genomic_DNA"/>
</dbReference>
<evidence type="ECO:0000313" key="10">
    <source>
        <dbReference type="Proteomes" id="UP000799750"/>
    </source>
</evidence>
<dbReference type="PROSITE" id="PS50048">
    <property type="entry name" value="ZN2_CY6_FUNGAL_2"/>
    <property type="match status" value="1"/>
</dbReference>
<dbReference type="InterPro" id="IPR052360">
    <property type="entry name" value="Transcr_Regulatory_Proteins"/>
</dbReference>
<reference evidence="9" key="1">
    <citation type="journal article" date="2020" name="Stud. Mycol.">
        <title>101 Dothideomycetes genomes: a test case for predicting lifestyles and emergence of pathogens.</title>
        <authorList>
            <person name="Haridas S."/>
            <person name="Albert R."/>
            <person name="Binder M."/>
            <person name="Bloem J."/>
            <person name="Labutti K."/>
            <person name="Salamov A."/>
            <person name="Andreopoulos B."/>
            <person name="Baker S."/>
            <person name="Barry K."/>
            <person name="Bills G."/>
            <person name="Bluhm B."/>
            <person name="Cannon C."/>
            <person name="Castanera R."/>
            <person name="Culley D."/>
            <person name="Daum C."/>
            <person name="Ezra D."/>
            <person name="Gonzalez J."/>
            <person name="Henrissat B."/>
            <person name="Kuo A."/>
            <person name="Liang C."/>
            <person name="Lipzen A."/>
            <person name="Lutzoni F."/>
            <person name="Magnuson J."/>
            <person name="Mondo S."/>
            <person name="Nolan M."/>
            <person name="Ohm R."/>
            <person name="Pangilinan J."/>
            <person name="Park H.-J."/>
            <person name="Ramirez L."/>
            <person name="Alfaro M."/>
            <person name="Sun H."/>
            <person name="Tritt A."/>
            <person name="Yoshinaga Y."/>
            <person name="Zwiers L.-H."/>
            <person name="Turgeon B."/>
            <person name="Goodwin S."/>
            <person name="Spatafora J."/>
            <person name="Crous P."/>
            <person name="Grigoriev I."/>
        </authorList>
    </citation>
    <scope>NUCLEOTIDE SEQUENCE</scope>
    <source>
        <strain evidence="9">CBS 269.34</strain>
    </source>
</reference>
<dbReference type="SUPFAM" id="SSF57701">
    <property type="entry name" value="Zn2/Cys6 DNA-binding domain"/>
    <property type="match status" value="1"/>
</dbReference>
<keyword evidence="10" id="KW-1185">Reference proteome</keyword>
<evidence type="ECO:0000256" key="7">
    <source>
        <dbReference type="SAM" id="MobiDB-lite"/>
    </source>
</evidence>
<keyword evidence="4" id="KW-0238">DNA-binding</keyword>
<feature type="region of interest" description="Disordered" evidence="7">
    <location>
        <begin position="441"/>
        <end position="529"/>
    </location>
</feature>
<dbReference type="Pfam" id="PF00172">
    <property type="entry name" value="Zn_clus"/>
    <property type="match status" value="1"/>
</dbReference>
<evidence type="ECO:0000259" key="8">
    <source>
        <dbReference type="PROSITE" id="PS50048"/>
    </source>
</evidence>
<accession>A0A6A6R632</accession>
<keyword evidence="6" id="KW-0539">Nucleus</keyword>
<dbReference type="GO" id="GO:0000981">
    <property type="term" value="F:DNA-binding transcription factor activity, RNA polymerase II-specific"/>
    <property type="evidence" value="ECO:0007669"/>
    <property type="project" value="InterPro"/>
</dbReference>
<evidence type="ECO:0000256" key="2">
    <source>
        <dbReference type="ARBA" id="ARBA00022833"/>
    </source>
</evidence>
<organism evidence="9 10">
    <name type="scientific">Lophium mytilinum</name>
    <dbReference type="NCBI Taxonomy" id="390894"/>
    <lineage>
        <taxon>Eukaryota</taxon>
        <taxon>Fungi</taxon>
        <taxon>Dikarya</taxon>
        <taxon>Ascomycota</taxon>
        <taxon>Pezizomycotina</taxon>
        <taxon>Dothideomycetes</taxon>
        <taxon>Pleosporomycetidae</taxon>
        <taxon>Mytilinidiales</taxon>
        <taxon>Mytilinidiaceae</taxon>
        <taxon>Lophium</taxon>
    </lineage>
</organism>
<keyword evidence="5" id="KW-0804">Transcription</keyword>
<feature type="compositionally biased region" description="Polar residues" evidence="7">
    <location>
        <begin position="457"/>
        <end position="496"/>
    </location>
</feature>
<protein>
    <recommendedName>
        <fullName evidence="8">Zn(2)-C6 fungal-type domain-containing protein</fullName>
    </recommendedName>
</protein>
<sequence>MFDQGGHVSGTPLPALYRPRLPQSLLAIKKNKPSMESERLRALERQFKIRVKTGCTTCRIRRVKCDETKPACLRCTKTGRKCEGYTDAALTRKSSPAAAAAYRNSSFFSVPTGASGPKVRISRSPSPTLFDSPAENRSFAYFKAHTLTQWTEFFDSELWSQEILRMMFYEPAIKHGVLALSTMHEIYNANSRTLTASPGDYGFKQYMSAVTHSNRLLEAYQKGETSVETVLLACIIFICYESMVGNYTSMNMHLRNGLQILDQHRHRLSRGVGFQDAIAGVLHRFDFQSMTFSDSTSPYIYHHSGPPLPVIPPAYSSTSAARTDIVELLRSMMWITNISDGNMPGLTMDGPEFAESSAQLLLAFLAWTASFEAYCSSLPPEALQDPKTYAGVTLLRMYCIMCQLIISAGTITESLYDDHLETFKVIIDLAATLPSFQLPGSSASASPASSAPTPTPHRTNSASSSDYLNETTPNPTISAFPSEDISTTPPHSQLPTRSRPIPSDASNSLPPDSPPSQPPRTRTRPASFSPSFELSPIVPLFLCTTRCRDPILRRRAIELLLISRRREGVWDSVGAAGVGAEVCKIEEGLSSGDWSGFMEDDGDGEGGIEVVVPPLGWVSSCKEIPEEWRVKEVRTTVSIEKRTIEIHFLRLGESIWRKIRF</sequence>
<dbReference type="AlphaFoldDB" id="A0A6A6R632"/>
<dbReference type="InterPro" id="IPR021858">
    <property type="entry name" value="Fun_TF"/>
</dbReference>
<dbReference type="GO" id="GO:0008270">
    <property type="term" value="F:zinc ion binding"/>
    <property type="evidence" value="ECO:0007669"/>
    <property type="project" value="InterPro"/>
</dbReference>
<gene>
    <name evidence="9" type="ORF">BU16DRAFT_578253</name>
</gene>
<name>A0A6A6R632_9PEZI</name>
<proteinExistence type="predicted"/>
<dbReference type="Gene3D" id="4.10.240.10">
    <property type="entry name" value="Zn(2)-C6 fungal-type DNA-binding domain"/>
    <property type="match status" value="1"/>
</dbReference>
<feature type="compositionally biased region" description="Low complexity" evidence="7">
    <location>
        <begin position="441"/>
        <end position="452"/>
    </location>
</feature>
<evidence type="ECO:0000256" key="6">
    <source>
        <dbReference type="ARBA" id="ARBA00023242"/>
    </source>
</evidence>
<dbReference type="SMART" id="SM00066">
    <property type="entry name" value="GAL4"/>
    <property type="match status" value="1"/>
</dbReference>
<dbReference type="CDD" id="cd00067">
    <property type="entry name" value="GAL4"/>
    <property type="match status" value="1"/>
</dbReference>
<dbReference type="Proteomes" id="UP000799750">
    <property type="component" value="Unassembled WGS sequence"/>
</dbReference>
<keyword evidence="2" id="KW-0862">Zinc</keyword>
<dbReference type="PROSITE" id="PS00463">
    <property type="entry name" value="ZN2_CY6_FUNGAL_1"/>
    <property type="match status" value="1"/>
</dbReference>
<dbReference type="GO" id="GO:0003677">
    <property type="term" value="F:DNA binding"/>
    <property type="evidence" value="ECO:0007669"/>
    <property type="project" value="UniProtKB-KW"/>
</dbReference>
<evidence type="ECO:0000256" key="1">
    <source>
        <dbReference type="ARBA" id="ARBA00022723"/>
    </source>
</evidence>
<evidence type="ECO:0000313" key="9">
    <source>
        <dbReference type="EMBL" id="KAF2500255.1"/>
    </source>
</evidence>
<dbReference type="InterPro" id="IPR001138">
    <property type="entry name" value="Zn2Cys6_DnaBD"/>
</dbReference>
<dbReference type="Pfam" id="PF11951">
    <property type="entry name" value="Fungal_trans_2"/>
    <property type="match status" value="1"/>
</dbReference>